<evidence type="ECO:0000313" key="1">
    <source>
        <dbReference type="EMBL" id="KAK3581050.1"/>
    </source>
</evidence>
<reference evidence="1" key="3">
    <citation type="submission" date="2023-05" db="EMBL/GenBank/DDBJ databases">
        <authorList>
            <person name="Smith C.H."/>
        </authorList>
    </citation>
    <scope>NUCLEOTIDE SEQUENCE</scope>
    <source>
        <strain evidence="1">CHS0354</strain>
        <tissue evidence="1">Mantle</tissue>
    </source>
</reference>
<dbReference type="EMBL" id="JAEAOA010000856">
    <property type="protein sequence ID" value="KAK3581050.1"/>
    <property type="molecule type" value="Genomic_DNA"/>
</dbReference>
<proteinExistence type="predicted"/>
<organism evidence="1 2">
    <name type="scientific">Potamilus streckersoni</name>
    <dbReference type="NCBI Taxonomy" id="2493646"/>
    <lineage>
        <taxon>Eukaryota</taxon>
        <taxon>Metazoa</taxon>
        <taxon>Spiralia</taxon>
        <taxon>Lophotrochozoa</taxon>
        <taxon>Mollusca</taxon>
        <taxon>Bivalvia</taxon>
        <taxon>Autobranchia</taxon>
        <taxon>Heteroconchia</taxon>
        <taxon>Palaeoheterodonta</taxon>
        <taxon>Unionida</taxon>
        <taxon>Unionoidea</taxon>
        <taxon>Unionidae</taxon>
        <taxon>Ambleminae</taxon>
        <taxon>Lampsilini</taxon>
        <taxon>Potamilus</taxon>
    </lineage>
</organism>
<protein>
    <submittedName>
        <fullName evidence="1">Uncharacterized protein</fullName>
    </submittedName>
</protein>
<accession>A0AAE0RXD3</accession>
<name>A0AAE0RXD3_9BIVA</name>
<dbReference type="AlphaFoldDB" id="A0AAE0RXD3"/>
<keyword evidence="2" id="KW-1185">Reference proteome</keyword>
<comment type="caution">
    <text evidence="1">The sequence shown here is derived from an EMBL/GenBank/DDBJ whole genome shotgun (WGS) entry which is preliminary data.</text>
</comment>
<evidence type="ECO:0000313" key="2">
    <source>
        <dbReference type="Proteomes" id="UP001195483"/>
    </source>
</evidence>
<sequence>MNVITFYGRGAARLFRIVDDAVTGRKLLKLSSDISTITVLKILSRVTIHVFNITFSVLTLCSHSSKLQMPVRLRKCLLLEEDS</sequence>
<reference evidence="1" key="2">
    <citation type="journal article" date="2021" name="Genome Biol. Evol.">
        <title>Developing a high-quality reference genome for a parasitic bivalve with doubly uniparental inheritance (Bivalvia: Unionida).</title>
        <authorList>
            <person name="Smith C.H."/>
        </authorList>
    </citation>
    <scope>NUCLEOTIDE SEQUENCE</scope>
    <source>
        <strain evidence="1">CHS0354</strain>
        <tissue evidence="1">Mantle</tissue>
    </source>
</reference>
<gene>
    <name evidence="1" type="ORF">CHS0354_013958</name>
</gene>
<reference evidence="1" key="1">
    <citation type="journal article" date="2021" name="Genome Biol. Evol.">
        <title>A High-Quality Reference Genome for a Parasitic Bivalve with Doubly Uniparental Inheritance (Bivalvia: Unionida).</title>
        <authorList>
            <person name="Smith C.H."/>
        </authorList>
    </citation>
    <scope>NUCLEOTIDE SEQUENCE</scope>
    <source>
        <strain evidence="1">CHS0354</strain>
    </source>
</reference>
<dbReference type="Proteomes" id="UP001195483">
    <property type="component" value="Unassembled WGS sequence"/>
</dbReference>